<reference evidence="1" key="1">
    <citation type="journal article" date="2014" name="Int. J. Syst. Evol. Microbiol.">
        <title>Complete genome sequence of Corynebacterium casei LMG S-19264T (=DSM 44701T), isolated from a smear-ripened cheese.</title>
        <authorList>
            <consortium name="US DOE Joint Genome Institute (JGI-PGF)"/>
            <person name="Walter F."/>
            <person name="Albersmeier A."/>
            <person name="Kalinowski J."/>
            <person name="Ruckert C."/>
        </authorList>
    </citation>
    <scope>NUCLEOTIDE SEQUENCE</scope>
    <source>
        <strain evidence="1">JCM 14265</strain>
    </source>
</reference>
<sequence length="89" mass="9776">MKQRRLPGAVRADEAEEIALLDRQRDVAHGDRVAVGERHTVEVDNCAHCVCPTWVARTFSSFSPPSPRPPRCRRGAARLAVDAFGAPIT</sequence>
<evidence type="ECO:0000313" key="2">
    <source>
        <dbReference type="Proteomes" id="UP001501425"/>
    </source>
</evidence>
<accession>A0AAV3SS74</accession>
<gene>
    <name evidence="1" type="ORF">GCM10008994_17440</name>
</gene>
<proteinExistence type="predicted"/>
<evidence type="ECO:0000313" key="1">
    <source>
        <dbReference type="EMBL" id="GAA0542907.1"/>
    </source>
</evidence>
<name>A0AAV3SS74_9EURY</name>
<reference evidence="1" key="2">
    <citation type="submission" date="2023-12" db="EMBL/GenBank/DDBJ databases">
        <authorList>
            <person name="Sun Q."/>
            <person name="Inoue M."/>
        </authorList>
    </citation>
    <scope>NUCLEOTIDE SEQUENCE</scope>
    <source>
        <strain evidence="1">JCM 14265</strain>
    </source>
</reference>
<dbReference type="Proteomes" id="UP001501425">
    <property type="component" value="Unassembled WGS sequence"/>
</dbReference>
<protein>
    <submittedName>
        <fullName evidence="1">Uncharacterized protein</fullName>
    </submittedName>
</protein>
<dbReference type="EMBL" id="BAAADQ010000008">
    <property type="protein sequence ID" value="GAA0542907.1"/>
    <property type="molecule type" value="Genomic_DNA"/>
</dbReference>
<comment type="caution">
    <text evidence="1">The sequence shown here is derived from an EMBL/GenBank/DDBJ whole genome shotgun (WGS) entry which is preliminary data.</text>
</comment>
<organism evidence="1 2">
    <name type="scientific">Halorubrum ejinorense</name>
    <dbReference type="NCBI Taxonomy" id="425309"/>
    <lineage>
        <taxon>Archaea</taxon>
        <taxon>Methanobacteriati</taxon>
        <taxon>Methanobacteriota</taxon>
        <taxon>Stenosarchaea group</taxon>
        <taxon>Halobacteria</taxon>
        <taxon>Halobacteriales</taxon>
        <taxon>Haloferacaceae</taxon>
        <taxon>Halorubrum</taxon>
    </lineage>
</organism>
<dbReference type="AlphaFoldDB" id="A0AAV3SS74"/>